<feature type="transmembrane region" description="Helical" evidence="1">
    <location>
        <begin position="129"/>
        <end position="148"/>
    </location>
</feature>
<comment type="caution">
    <text evidence="2">The sequence shown here is derived from an EMBL/GenBank/DDBJ whole genome shotgun (WGS) entry which is preliminary data.</text>
</comment>
<gene>
    <name evidence="2" type="ORF">AA106556_0731</name>
</gene>
<sequence>MTLGERLTRWDGWLIDHVFQPAADRLPYEKAAIQLGMSFQLGSLMLTALALLLPIVLFGSSFSDVVDSGLIWLMNFAFFMGMKRSAPLVRSGTMNPLRPMLMAQRLIAIGFVVYQAWWCAGVYGPFFELAIIMLLSQVTFVLGLYFVACQPRPPRARFAQRGGPVIDGPWQASGQIR</sequence>
<feature type="transmembrane region" description="Helical" evidence="1">
    <location>
        <begin position="65"/>
        <end position="82"/>
    </location>
</feature>
<dbReference type="EMBL" id="BAQB01000005">
    <property type="protein sequence ID" value="GBR45317.1"/>
    <property type="molecule type" value="Genomic_DNA"/>
</dbReference>
<proteinExistence type="predicted"/>
<name>A0ABQ0QHT8_9PROT</name>
<accession>A0ABQ0QHT8</accession>
<keyword evidence="1" id="KW-0812">Transmembrane</keyword>
<protein>
    <submittedName>
        <fullName evidence="2">Uncharacterized protein</fullName>
    </submittedName>
</protein>
<evidence type="ECO:0000313" key="3">
    <source>
        <dbReference type="Proteomes" id="UP001062443"/>
    </source>
</evidence>
<dbReference type="RefSeq" id="WP_068169660.1">
    <property type="nucleotide sequence ID" value="NZ_BAQB01000005.1"/>
</dbReference>
<organism evidence="2 3">
    <name type="scientific">Neokomagataea tanensis NBRC 106556</name>
    <dbReference type="NCBI Taxonomy" id="1223519"/>
    <lineage>
        <taxon>Bacteria</taxon>
        <taxon>Pseudomonadati</taxon>
        <taxon>Pseudomonadota</taxon>
        <taxon>Alphaproteobacteria</taxon>
        <taxon>Acetobacterales</taxon>
        <taxon>Acetobacteraceae</taxon>
        <taxon>Neokomagataea</taxon>
    </lineage>
</organism>
<keyword evidence="1" id="KW-1133">Transmembrane helix</keyword>
<dbReference type="Proteomes" id="UP001062443">
    <property type="component" value="Unassembled WGS sequence"/>
</dbReference>
<evidence type="ECO:0000313" key="2">
    <source>
        <dbReference type="EMBL" id="GBR45317.1"/>
    </source>
</evidence>
<feature type="transmembrane region" description="Helical" evidence="1">
    <location>
        <begin position="35"/>
        <end position="59"/>
    </location>
</feature>
<evidence type="ECO:0000256" key="1">
    <source>
        <dbReference type="SAM" id="Phobius"/>
    </source>
</evidence>
<keyword evidence="3" id="KW-1185">Reference proteome</keyword>
<feature type="transmembrane region" description="Helical" evidence="1">
    <location>
        <begin position="103"/>
        <end position="123"/>
    </location>
</feature>
<reference evidence="2" key="1">
    <citation type="submission" date="2013-04" db="EMBL/GenBank/DDBJ databases">
        <title>The genome sequencing project of 58 acetic acid bacteria.</title>
        <authorList>
            <person name="Okamoto-Kainuma A."/>
            <person name="Ishikawa M."/>
            <person name="Umino S."/>
            <person name="Koizumi Y."/>
            <person name="Shiwa Y."/>
            <person name="Yoshikawa H."/>
            <person name="Matsutani M."/>
            <person name="Matsushita K."/>
        </authorList>
    </citation>
    <scope>NUCLEOTIDE SEQUENCE</scope>
    <source>
        <strain evidence="2">NBRC 106556</strain>
    </source>
</reference>
<keyword evidence="1" id="KW-0472">Membrane</keyword>